<dbReference type="EMBL" id="LDRK01000028">
    <property type="protein sequence ID" value="KTR86113.1"/>
    <property type="molecule type" value="Genomic_DNA"/>
</dbReference>
<sequence>MSANGTVDETDGLGATEPTEAQPPGHVHVHERVLGKIVTQASAHAIGVARGDVHAEVSEWGGGIAVRLSTRLPIPDLADTEAIRAYTPVFERMRDVQSTLARDLERMTGRAIRRISVTVNGAVITERKRVR</sequence>
<feature type="region of interest" description="Disordered" evidence="1">
    <location>
        <begin position="1"/>
        <end position="26"/>
    </location>
</feature>
<evidence type="ECO:0000313" key="2">
    <source>
        <dbReference type="EMBL" id="KTR86113.1"/>
    </source>
</evidence>
<dbReference type="Proteomes" id="UP000070810">
    <property type="component" value="Unassembled WGS sequence"/>
</dbReference>
<reference evidence="2 3" key="1">
    <citation type="journal article" date="2016" name="Front. Microbiol.">
        <title>Genomic Resource of Rice Seed Associated Bacteria.</title>
        <authorList>
            <person name="Midha S."/>
            <person name="Bansal K."/>
            <person name="Sharma S."/>
            <person name="Kumar N."/>
            <person name="Patil P.P."/>
            <person name="Chaudhry V."/>
            <person name="Patil P.B."/>
        </authorList>
    </citation>
    <scope>NUCLEOTIDE SEQUENCE [LARGE SCALE GENOMIC DNA]</scope>
    <source>
        <strain evidence="2 3">NS354</strain>
    </source>
</reference>
<organism evidence="2 3">
    <name type="scientific">Leucobacter chromiiresistens</name>
    <dbReference type="NCBI Taxonomy" id="1079994"/>
    <lineage>
        <taxon>Bacteria</taxon>
        <taxon>Bacillati</taxon>
        <taxon>Actinomycetota</taxon>
        <taxon>Actinomycetes</taxon>
        <taxon>Micrococcales</taxon>
        <taxon>Microbacteriaceae</taxon>
        <taxon>Leucobacter</taxon>
    </lineage>
</organism>
<gene>
    <name evidence="2" type="ORF">NS354_06360</name>
</gene>
<keyword evidence="3" id="KW-1185">Reference proteome</keyword>
<proteinExistence type="predicted"/>
<dbReference type="PATRIC" id="fig|1079994.3.peg.1364"/>
<keyword evidence="2" id="KW-0378">Hydrolase</keyword>
<dbReference type="RefSeq" id="WP_241490389.1">
    <property type="nucleotide sequence ID" value="NZ_LDRK01000028.1"/>
</dbReference>
<dbReference type="GO" id="GO:0016787">
    <property type="term" value="F:hydrolase activity"/>
    <property type="evidence" value="ECO:0007669"/>
    <property type="project" value="UniProtKB-KW"/>
</dbReference>
<evidence type="ECO:0000313" key="3">
    <source>
        <dbReference type="Proteomes" id="UP000070810"/>
    </source>
</evidence>
<comment type="caution">
    <text evidence="2">The sequence shown here is derived from an EMBL/GenBank/DDBJ whole genome shotgun (WGS) entry which is preliminary data.</text>
</comment>
<name>A0A147EP28_9MICO</name>
<dbReference type="AlphaFoldDB" id="A0A147EP28"/>
<accession>A0A147EP28</accession>
<evidence type="ECO:0000256" key="1">
    <source>
        <dbReference type="SAM" id="MobiDB-lite"/>
    </source>
</evidence>
<protein>
    <submittedName>
        <fullName evidence="2">NTP pyrophosphohydrolase</fullName>
    </submittedName>
</protein>